<organism evidence="2 3">
    <name type="scientific">Fasciola gigantica</name>
    <name type="common">Giant liver fluke</name>
    <dbReference type="NCBI Taxonomy" id="46835"/>
    <lineage>
        <taxon>Eukaryota</taxon>
        <taxon>Metazoa</taxon>
        <taxon>Spiralia</taxon>
        <taxon>Lophotrochozoa</taxon>
        <taxon>Platyhelminthes</taxon>
        <taxon>Trematoda</taxon>
        <taxon>Digenea</taxon>
        <taxon>Plagiorchiida</taxon>
        <taxon>Echinostomata</taxon>
        <taxon>Echinostomatoidea</taxon>
        <taxon>Fasciolidae</taxon>
        <taxon>Fasciola</taxon>
    </lineage>
</organism>
<feature type="region of interest" description="Disordered" evidence="1">
    <location>
        <begin position="86"/>
        <end position="126"/>
    </location>
</feature>
<evidence type="ECO:0000313" key="3">
    <source>
        <dbReference type="Proteomes" id="UP000316759"/>
    </source>
</evidence>
<accession>A0A504Z073</accession>
<reference evidence="2 3" key="1">
    <citation type="submission" date="2019-04" db="EMBL/GenBank/DDBJ databases">
        <title>Annotation for the trematode Fasciola gigantica.</title>
        <authorList>
            <person name="Choi Y.-J."/>
        </authorList>
    </citation>
    <scope>NUCLEOTIDE SEQUENCE [LARGE SCALE GENOMIC DNA]</scope>
    <source>
        <strain evidence="2">Uganda_cow_1</strain>
    </source>
</reference>
<name>A0A504Z073_FASGI</name>
<keyword evidence="3" id="KW-1185">Reference proteome</keyword>
<dbReference type="EMBL" id="SUNJ01002682">
    <property type="protein sequence ID" value="TPP65791.1"/>
    <property type="molecule type" value="Genomic_DNA"/>
</dbReference>
<sequence>MSLIVQNKKEWDDCLIIQCSIPSWSQSLSTAAVVVDAVVDDASNRVCAHAFSTQSCVTPHGWSPYGCFDSATVYRVSALVVCGPGYRGPSYRTPTDTEEPYLLADRRNLPPHFDPGRRPRPHRGRP</sequence>
<dbReference type="AlphaFoldDB" id="A0A504Z073"/>
<protein>
    <submittedName>
        <fullName evidence="2">Uncharacterized protein</fullName>
    </submittedName>
</protein>
<evidence type="ECO:0000256" key="1">
    <source>
        <dbReference type="SAM" id="MobiDB-lite"/>
    </source>
</evidence>
<comment type="caution">
    <text evidence="2">The sequence shown here is derived from an EMBL/GenBank/DDBJ whole genome shotgun (WGS) entry which is preliminary data.</text>
</comment>
<gene>
    <name evidence="2" type="ORF">FGIG_03177</name>
</gene>
<dbReference type="Proteomes" id="UP000316759">
    <property type="component" value="Unassembled WGS sequence"/>
</dbReference>
<proteinExistence type="predicted"/>
<evidence type="ECO:0000313" key="2">
    <source>
        <dbReference type="EMBL" id="TPP65791.1"/>
    </source>
</evidence>